<dbReference type="EMBL" id="CP033932">
    <property type="protein sequence ID" value="AZB24193.1"/>
    <property type="molecule type" value="Genomic_DNA"/>
</dbReference>
<dbReference type="SUPFAM" id="SSF50965">
    <property type="entry name" value="Galactose oxidase, central domain"/>
    <property type="match status" value="1"/>
</dbReference>
<evidence type="ECO:0000313" key="2">
    <source>
        <dbReference type="Proteomes" id="UP000271193"/>
    </source>
</evidence>
<accession>A0A3G6T8N4</accession>
<dbReference type="KEGG" id="cben:EG339_06010"/>
<dbReference type="GeneID" id="99064365"/>
<protein>
    <submittedName>
        <fullName evidence="1">Uncharacterized protein</fullName>
    </submittedName>
</protein>
<reference evidence="2" key="1">
    <citation type="submission" date="2018-11" db="EMBL/GenBank/DDBJ databases">
        <title>Proposal to divide the Flavobacteriaceae and reorganize its genera based on Amino Acid Identity values calculated from whole genome sequences.</title>
        <authorList>
            <person name="Nicholson A.C."/>
            <person name="Gulvik C.A."/>
            <person name="Whitney A.M."/>
            <person name="Humrighouse B.W."/>
            <person name="Bell M."/>
            <person name="Holmes B."/>
            <person name="Steigerwalt A.G."/>
            <person name="Villarma A."/>
            <person name="Sheth M."/>
            <person name="Batra D."/>
            <person name="Pryor J."/>
            <person name="Bernardet J.-F."/>
            <person name="Hugo C."/>
            <person name="Kampfer P."/>
            <person name="Newman J."/>
            <person name="McQuiston J.R."/>
        </authorList>
    </citation>
    <scope>NUCLEOTIDE SEQUENCE [LARGE SCALE GENOMIC DNA]</scope>
    <source>
        <strain evidence="2">G0229</strain>
    </source>
</reference>
<evidence type="ECO:0000313" key="1">
    <source>
        <dbReference type="EMBL" id="AZB24193.1"/>
    </source>
</evidence>
<dbReference type="RefSeq" id="WP_123869305.1">
    <property type="nucleotide sequence ID" value="NZ_CP033932.1"/>
</dbReference>
<name>A0A3G6T8N4_9FLAO</name>
<gene>
    <name evidence="1" type="ORF">EG339_06010</name>
</gene>
<proteinExistence type="predicted"/>
<dbReference type="Proteomes" id="UP000271193">
    <property type="component" value="Chromosome"/>
</dbReference>
<sequence>MSTQDFAKAMEGCSITTGIVRYNDLCYLSIVDNEQLKDGHKHTYDTEIDRGVWGCDRLNWVVVSEAVIHYPEEKCIRLGEYGQIETSGGGEITTEKEITANGGPQKRGPLREVNAIDGKAYAVGTCRQVYVRTDKNQWKCLDTTAQVYEKNEEKYDKCFESVAGFSDDEVYCAGWEGDLWRYDGEQFRKIDLGIKNHLTKIRTASDGLIYGCGMAGIIIKGRGNQWEVIETEHEDLWGIIEFNNTIYVSSLYAVYKLVDKELIPIDFGNDIEPGSCYHLSAADGIMWSIGGKDVLEFDGNRWKRILKLE</sequence>
<dbReference type="InterPro" id="IPR011043">
    <property type="entry name" value="Gal_Oxase/kelch_b-propeller"/>
</dbReference>
<organism evidence="1 2">
    <name type="scientific">Chryseobacterium bernardetii</name>
    <dbReference type="NCBI Taxonomy" id="1241978"/>
    <lineage>
        <taxon>Bacteria</taxon>
        <taxon>Pseudomonadati</taxon>
        <taxon>Bacteroidota</taxon>
        <taxon>Flavobacteriia</taxon>
        <taxon>Flavobacteriales</taxon>
        <taxon>Weeksellaceae</taxon>
        <taxon>Chryseobacterium group</taxon>
        <taxon>Chryseobacterium</taxon>
    </lineage>
</organism>
<keyword evidence="2" id="KW-1185">Reference proteome</keyword>
<dbReference type="AlphaFoldDB" id="A0A3G6T8N4"/>